<reference evidence="2 3" key="1">
    <citation type="submission" date="2019-07" db="EMBL/GenBank/DDBJ databases">
        <title>Finished genome of Venturia effusa.</title>
        <authorList>
            <person name="Young C.A."/>
            <person name="Cox M.P."/>
            <person name="Ganley A.R.D."/>
            <person name="David W.J."/>
        </authorList>
    </citation>
    <scope>NUCLEOTIDE SEQUENCE [LARGE SCALE GENOMIC DNA]</scope>
    <source>
        <strain evidence="3">albino</strain>
    </source>
</reference>
<protein>
    <submittedName>
        <fullName evidence="2">Uncharacterized protein</fullName>
    </submittedName>
</protein>
<feature type="compositionally biased region" description="Polar residues" evidence="1">
    <location>
        <begin position="1"/>
        <end position="16"/>
    </location>
</feature>
<dbReference type="EMBL" id="CP042187">
    <property type="protein sequence ID" value="QDS69487.1"/>
    <property type="molecule type" value="Genomic_DNA"/>
</dbReference>
<keyword evidence="3" id="KW-1185">Reference proteome</keyword>
<organism evidence="2 3">
    <name type="scientific">Venturia effusa</name>
    <dbReference type="NCBI Taxonomy" id="50376"/>
    <lineage>
        <taxon>Eukaryota</taxon>
        <taxon>Fungi</taxon>
        <taxon>Dikarya</taxon>
        <taxon>Ascomycota</taxon>
        <taxon>Pezizomycotina</taxon>
        <taxon>Dothideomycetes</taxon>
        <taxon>Pleosporomycetidae</taxon>
        <taxon>Venturiales</taxon>
        <taxon>Venturiaceae</taxon>
        <taxon>Venturia</taxon>
    </lineage>
</organism>
<proteinExistence type="predicted"/>
<evidence type="ECO:0000313" key="2">
    <source>
        <dbReference type="EMBL" id="QDS69487.1"/>
    </source>
</evidence>
<dbReference type="AlphaFoldDB" id="A0A517L1H8"/>
<accession>A0A517L1H8</accession>
<gene>
    <name evidence="2" type="ORF">FKW77_006699</name>
</gene>
<sequence length="446" mass="52010">MDVLRQSNALAETTTQNDKDKPEMTDEERTANIKLRATFAPALRNTLRTIGVKEPQPFLDEFDHLARLISPSQVEYLVVFLEGSLLPRCVALLYKYIRHKIEKLRHYNEMRYNEMHYNETSPVRRMSREWRPYERVIVFFTKLFSDLFEEIETYHRAGRTVDEVKIVELHLYFLVTLKTEMVRCHAHYTREYENDRTVLTQQALGTIEIYYPRFFRVSRGWIIHPNIGPRLVHAVQGMQLINLKNDISNRQILKAAAALEKDTTIAISGGDLKEFHIMVDNLIQSRIVSTMRTGITSYSLEREISRVISHYKNMSLIGASTENIPRCLGLDTRLNIDDYMTRRRKEEWDANDSGPPIDVSRKDRIKEMIEKGEHHCLVRKLCDLAIPCIVARCHGLIPAKVNYDVFHTVVLKVAESVGFELVTDESKECGFRLRRCPCWNGYRADD</sequence>
<dbReference type="OrthoDB" id="10548335at2759"/>
<evidence type="ECO:0000256" key="1">
    <source>
        <dbReference type="SAM" id="MobiDB-lite"/>
    </source>
</evidence>
<dbReference type="Proteomes" id="UP000316270">
    <property type="component" value="Chromosome 3"/>
</dbReference>
<feature type="region of interest" description="Disordered" evidence="1">
    <location>
        <begin position="1"/>
        <end position="26"/>
    </location>
</feature>
<feature type="compositionally biased region" description="Basic and acidic residues" evidence="1">
    <location>
        <begin position="17"/>
        <end position="26"/>
    </location>
</feature>
<name>A0A517L1H8_9PEZI</name>
<evidence type="ECO:0000313" key="3">
    <source>
        <dbReference type="Proteomes" id="UP000316270"/>
    </source>
</evidence>